<organism evidence="1">
    <name type="scientific">Absidia glauca</name>
    <name type="common">Pin mould</name>
    <dbReference type="NCBI Taxonomy" id="4829"/>
    <lineage>
        <taxon>Eukaryota</taxon>
        <taxon>Fungi</taxon>
        <taxon>Fungi incertae sedis</taxon>
        <taxon>Mucoromycota</taxon>
        <taxon>Mucoromycotina</taxon>
        <taxon>Mucoromycetes</taxon>
        <taxon>Mucorales</taxon>
        <taxon>Cunninghamellaceae</taxon>
        <taxon>Absidia</taxon>
    </lineage>
</organism>
<accession>A0A163M713</accession>
<dbReference type="InterPro" id="IPR029044">
    <property type="entry name" value="Nucleotide-diphossugar_trans"/>
</dbReference>
<keyword evidence="2" id="KW-1185">Reference proteome</keyword>
<dbReference type="OMA" id="IVHALWI"/>
<dbReference type="OrthoDB" id="2020070at2759"/>
<dbReference type="Gene3D" id="3.90.550.10">
    <property type="entry name" value="Spore Coat Polysaccharide Biosynthesis Protein SpsA, Chain A"/>
    <property type="match status" value="1"/>
</dbReference>
<dbReference type="PANTHER" id="PTHR33604:SF3">
    <property type="entry name" value="OSJNBA0004B13.7 PROTEIN"/>
    <property type="match status" value="1"/>
</dbReference>
<proteinExistence type="predicted"/>
<dbReference type="EMBL" id="LT553604">
    <property type="protein sequence ID" value="SAM01919.1"/>
    <property type="molecule type" value="Genomic_DNA"/>
</dbReference>
<evidence type="ECO:0008006" key="3">
    <source>
        <dbReference type="Google" id="ProtNLM"/>
    </source>
</evidence>
<name>A0A163M713_ABSGL</name>
<reference evidence="1" key="1">
    <citation type="submission" date="2016-04" db="EMBL/GenBank/DDBJ databases">
        <authorList>
            <person name="Evans L.H."/>
            <person name="Alamgir A."/>
            <person name="Owens N."/>
            <person name="Weber N.D."/>
            <person name="Virtaneva K."/>
            <person name="Barbian K."/>
            <person name="Babar A."/>
            <person name="Rosenke K."/>
        </authorList>
    </citation>
    <scope>NUCLEOTIDE SEQUENCE [LARGE SCALE GENOMIC DNA]</scope>
    <source>
        <strain evidence="1">CBS 101.48</strain>
    </source>
</reference>
<protein>
    <recommendedName>
        <fullName evidence="3">Glycosyl transferase 64 domain-containing protein</fullName>
    </recommendedName>
</protein>
<dbReference type="AlphaFoldDB" id="A0A163M713"/>
<dbReference type="Proteomes" id="UP000078561">
    <property type="component" value="Unassembled WGS sequence"/>
</dbReference>
<evidence type="ECO:0000313" key="2">
    <source>
        <dbReference type="Proteomes" id="UP000078561"/>
    </source>
</evidence>
<sequence>MVVFITLLIWSWNNNDDRFSGATTDKSYTYIQPTQHQTQYLNQSYVSLPLHVDLSYDWAQFRTWKKDGWTLASTRDSRHRDSSFLQGLQDYTTKGHTYLELDALVKTNKDPIQATLLDLTVVIYFDGGDLQQLDAYLEMLVKQTAQPKALWILWTPSSTLSSRAAIATQLAKVITTIPAKIIDISKDGDHYGWIKRLQQISTAWVWLVDMEKDLSHINAVPNNAMAYLYLSAHLPDYKDTLLGMNAMLLPANVNKDPRNDHLQQPQFVCLPSVELPAVSQPADLLLGAWLMKKSWLSTLTLDLMRRTPQSSLPLPYFISYSLRYHLQIPTIALPPPTLSSSSHCSSIRKAYLNDKPWIQQQALHTAPSALDFRQISVARHQQTPIMYLIHGPEQAYSLYPLICRLHQQPLHIVVTGKQHGLSGTTLRQTMESRNDCLGLRTVIMHDLDLPGYSNNNDDYVTSRAMDGIRQLDHVLRPGVLLHVSSASSSLHRALSLAYSMSSSFQNNNNDYDGLTLINLPMDQIRHALWIADLPLKSLKHWNIISIQLVVITDRRPHSFSRLLQTCGRSYLLGDRVDLTINMEQSADRVTRNLVNSFEWPNGRKIIRHRIKKGGLMPAIVESWYPRDNDDYGVILEDDISVSPLFYTWAKYNILKYRYGGPDDLSRQVFGVSLYSPRNVELHLVGRRPFDPNQVLAGTIYHPRTPYASQIPCSWGAVYFPEHWREFHSFLSAQLEDLSHNQYLNISLPMSRSDRWKKSWKKYFIQLVYLRGYVMIYPNFQSFESFATNHLETGTHVQSEKRVNIIDTFLVPLMQRDTLIHQLPHQRLPDLDQLPVLDLWGRLTSHQVLDDRANEWHPQISACVRRKETFTPDDILCPFTHIPAWERPDTPATTKKIKVYTMTEVIEPLAYVTAAATTKDDDDEYEWPISIDVALFSPLVDEVLMEPDDQEQDLQLDWPSIKALSTAQKVKI</sequence>
<dbReference type="STRING" id="4829.A0A163M713"/>
<evidence type="ECO:0000313" key="1">
    <source>
        <dbReference type="EMBL" id="SAM01919.1"/>
    </source>
</evidence>
<gene>
    <name evidence="1" type="primary">ABSGL_07669.1 scaffold 8929</name>
</gene>
<dbReference type="InParanoid" id="A0A163M713"/>
<dbReference type="PANTHER" id="PTHR33604">
    <property type="entry name" value="OSJNBA0004B13.7 PROTEIN"/>
    <property type="match status" value="1"/>
</dbReference>